<keyword evidence="5" id="KW-0472">Membrane</keyword>
<evidence type="ECO:0000256" key="5">
    <source>
        <dbReference type="SAM" id="Phobius"/>
    </source>
</evidence>
<dbReference type="InterPro" id="IPR036259">
    <property type="entry name" value="MFS_trans_sf"/>
</dbReference>
<feature type="transmembrane region" description="Helical" evidence="5">
    <location>
        <begin position="206"/>
        <end position="228"/>
    </location>
</feature>
<evidence type="ECO:0000256" key="4">
    <source>
        <dbReference type="SAM" id="MobiDB-lite"/>
    </source>
</evidence>
<feature type="transmembrane region" description="Helical" evidence="5">
    <location>
        <begin position="118"/>
        <end position="137"/>
    </location>
</feature>
<proteinExistence type="inferred from homology"/>
<keyword evidence="3" id="KW-0325">Glycoprotein</keyword>
<feature type="transmembrane region" description="Helical" evidence="5">
    <location>
        <begin position="87"/>
        <end position="106"/>
    </location>
</feature>
<dbReference type="InterPro" id="IPR011701">
    <property type="entry name" value="MFS"/>
</dbReference>
<dbReference type="PROSITE" id="PS50850">
    <property type="entry name" value="MFS"/>
    <property type="match status" value="1"/>
</dbReference>
<comment type="caution">
    <text evidence="7">The sequence shown here is derived from an EMBL/GenBank/DDBJ whole genome shotgun (WGS) entry which is preliminary data.</text>
</comment>
<name>A0ABR1GZ71_9HYPO</name>
<comment type="similarity">
    <text evidence="2">Belongs to the major facilitator superfamily. Monocarboxylate porter (TC 2.A.1.13) family.</text>
</comment>
<feature type="transmembrane region" description="Helical" evidence="5">
    <location>
        <begin position="316"/>
        <end position="334"/>
    </location>
</feature>
<comment type="subcellular location">
    <subcellularLocation>
        <location evidence="1">Membrane</location>
        <topology evidence="1">Multi-pass membrane protein</topology>
    </subcellularLocation>
</comment>
<feature type="transmembrane region" description="Helical" evidence="5">
    <location>
        <begin position="174"/>
        <end position="194"/>
    </location>
</feature>
<gene>
    <name evidence="7" type="ORF">QQX98_007179</name>
</gene>
<feature type="region of interest" description="Disordered" evidence="4">
    <location>
        <begin position="1"/>
        <end position="26"/>
    </location>
</feature>
<dbReference type="Gene3D" id="1.20.1250.20">
    <property type="entry name" value="MFS general substrate transporter like domains"/>
    <property type="match status" value="1"/>
</dbReference>
<feature type="transmembrane region" description="Helical" evidence="5">
    <location>
        <begin position="404"/>
        <end position="429"/>
    </location>
</feature>
<feature type="transmembrane region" description="Helical" evidence="5">
    <location>
        <begin position="340"/>
        <end position="365"/>
    </location>
</feature>
<feature type="transmembrane region" description="Helical" evidence="5">
    <location>
        <begin position="143"/>
        <end position="165"/>
    </location>
</feature>
<evidence type="ECO:0000313" key="7">
    <source>
        <dbReference type="EMBL" id="KAK7413912.1"/>
    </source>
</evidence>
<dbReference type="InterPro" id="IPR020846">
    <property type="entry name" value="MFS_dom"/>
</dbReference>
<protein>
    <recommendedName>
        <fullName evidence="6">Major facilitator superfamily (MFS) profile domain-containing protein</fullName>
    </recommendedName>
</protein>
<keyword evidence="8" id="KW-1185">Reference proteome</keyword>
<dbReference type="Proteomes" id="UP001498476">
    <property type="component" value="Unassembled WGS sequence"/>
</dbReference>
<evidence type="ECO:0000256" key="1">
    <source>
        <dbReference type="ARBA" id="ARBA00004141"/>
    </source>
</evidence>
<dbReference type="PANTHER" id="PTHR11360">
    <property type="entry name" value="MONOCARBOXYLATE TRANSPORTER"/>
    <property type="match status" value="1"/>
</dbReference>
<sequence>MFLPKISSHERRNHSSSANSNSVTLDLDSEPSVLKPSQAIPEGGLEAWLQVLGSWVILAATWGLAGTFGIYQTYYERELLPNSSASAISWVGSLPGALSFILAPISGTLYDAGYFRQTLWFGVFLILLGQFMTSLATTYWQVLLAQGICVGLGCGLAYVPSTAILSQYFHRKRALVIGIASTGAPVVGIIFPVIFGRLQPTLGFGWTTRIIAFILLGLSIIPVGFMHTRIPPSGQIRSLIDTSALRDPVFCLVMAGSFFVFLTLYIGFFYVQLFAVRNSIGDASFLPYFITIMNAGSIPGRVLPSHIADRIGALETQIAVTALSAIMMYGWLGVYNVGGLITFAFLYGLFSGGLVGVTPSLIATLSPDPGRLGTRMGMMFFVSGVATLVGLPVAGVILGDYSEVRWLAMIGYAAGALTLGAIFYTLAWVSTWKLKIQRSV</sequence>
<dbReference type="InterPro" id="IPR050327">
    <property type="entry name" value="Proton-linked_MCT"/>
</dbReference>
<dbReference type="EMBL" id="JAZAVJ010000115">
    <property type="protein sequence ID" value="KAK7413912.1"/>
    <property type="molecule type" value="Genomic_DNA"/>
</dbReference>
<organism evidence="7 8">
    <name type="scientific">Neonectria punicea</name>
    <dbReference type="NCBI Taxonomy" id="979145"/>
    <lineage>
        <taxon>Eukaryota</taxon>
        <taxon>Fungi</taxon>
        <taxon>Dikarya</taxon>
        <taxon>Ascomycota</taxon>
        <taxon>Pezizomycotina</taxon>
        <taxon>Sordariomycetes</taxon>
        <taxon>Hypocreomycetidae</taxon>
        <taxon>Hypocreales</taxon>
        <taxon>Nectriaceae</taxon>
        <taxon>Neonectria</taxon>
    </lineage>
</organism>
<keyword evidence="5" id="KW-0812">Transmembrane</keyword>
<keyword evidence="5" id="KW-1133">Transmembrane helix</keyword>
<evidence type="ECO:0000256" key="2">
    <source>
        <dbReference type="ARBA" id="ARBA00006727"/>
    </source>
</evidence>
<feature type="domain" description="Major facilitator superfamily (MFS) profile" evidence="6">
    <location>
        <begin position="47"/>
        <end position="433"/>
    </location>
</feature>
<feature type="transmembrane region" description="Helical" evidence="5">
    <location>
        <begin position="377"/>
        <end position="398"/>
    </location>
</feature>
<dbReference type="PANTHER" id="PTHR11360:SF234">
    <property type="entry name" value="MFS-TYPE TRANSPORTER DBAD-RELATED"/>
    <property type="match status" value="1"/>
</dbReference>
<dbReference type="Pfam" id="PF07690">
    <property type="entry name" value="MFS_1"/>
    <property type="match status" value="1"/>
</dbReference>
<accession>A0ABR1GZ71</accession>
<dbReference type="SUPFAM" id="SSF103473">
    <property type="entry name" value="MFS general substrate transporter"/>
    <property type="match status" value="1"/>
</dbReference>
<feature type="transmembrane region" description="Helical" evidence="5">
    <location>
        <begin position="55"/>
        <end position="75"/>
    </location>
</feature>
<feature type="transmembrane region" description="Helical" evidence="5">
    <location>
        <begin position="249"/>
        <end position="273"/>
    </location>
</feature>
<evidence type="ECO:0000256" key="3">
    <source>
        <dbReference type="ARBA" id="ARBA00023180"/>
    </source>
</evidence>
<reference evidence="7 8" key="1">
    <citation type="journal article" date="2025" name="Microbiol. Resour. Announc.">
        <title>Draft genome sequences for Neonectria magnoliae and Neonectria punicea, canker pathogens of Liriodendron tulipifera and Acer saccharum in West Virginia.</title>
        <authorList>
            <person name="Petronek H.M."/>
            <person name="Kasson M.T."/>
            <person name="Metheny A.M."/>
            <person name="Stauder C.M."/>
            <person name="Lovett B."/>
            <person name="Lynch S.C."/>
            <person name="Garnas J.R."/>
            <person name="Kasson L.R."/>
            <person name="Stajich J.E."/>
        </authorList>
    </citation>
    <scope>NUCLEOTIDE SEQUENCE [LARGE SCALE GENOMIC DNA]</scope>
    <source>
        <strain evidence="7 8">NRRL 64653</strain>
    </source>
</reference>
<evidence type="ECO:0000313" key="8">
    <source>
        <dbReference type="Proteomes" id="UP001498476"/>
    </source>
</evidence>
<evidence type="ECO:0000259" key="6">
    <source>
        <dbReference type="PROSITE" id="PS50850"/>
    </source>
</evidence>